<accession>A0A2M4CDF0</accession>
<protein>
    <submittedName>
        <fullName evidence="1">Putative secreted protein</fullName>
    </submittedName>
</protein>
<dbReference type="EMBL" id="GGFJ01014221">
    <property type="protein sequence ID" value="MBW63362.1"/>
    <property type="molecule type" value="Transcribed_RNA"/>
</dbReference>
<organism evidence="1">
    <name type="scientific">Anopheles marajoara</name>
    <dbReference type="NCBI Taxonomy" id="58244"/>
    <lineage>
        <taxon>Eukaryota</taxon>
        <taxon>Metazoa</taxon>
        <taxon>Ecdysozoa</taxon>
        <taxon>Arthropoda</taxon>
        <taxon>Hexapoda</taxon>
        <taxon>Insecta</taxon>
        <taxon>Pterygota</taxon>
        <taxon>Neoptera</taxon>
        <taxon>Endopterygota</taxon>
        <taxon>Diptera</taxon>
        <taxon>Nematocera</taxon>
        <taxon>Culicoidea</taxon>
        <taxon>Culicidae</taxon>
        <taxon>Anophelinae</taxon>
        <taxon>Anopheles</taxon>
    </lineage>
</organism>
<dbReference type="AlphaFoldDB" id="A0A2M4CDF0"/>
<evidence type="ECO:0000313" key="1">
    <source>
        <dbReference type="EMBL" id="MBW63362.1"/>
    </source>
</evidence>
<sequence>MLQFSDLARCASFPSGVAAVGCFLLRLTRASFSIPLITPPCCCSRSNSSFMRNFTLISFALPAQIPHSIELTA</sequence>
<name>A0A2M4CDF0_9DIPT</name>
<proteinExistence type="predicted"/>
<reference evidence="1" key="1">
    <citation type="submission" date="2018-01" db="EMBL/GenBank/DDBJ databases">
        <title>An insight into the sialome of Amazonian anophelines.</title>
        <authorList>
            <person name="Ribeiro J.M."/>
            <person name="Scarpassa V."/>
            <person name="Calvo E."/>
        </authorList>
    </citation>
    <scope>NUCLEOTIDE SEQUENCE</scope>
    <source>
        <tissue evidence="1">Salivary glands</tissue>
    </source>
</reference>